<dbReference type="OrthoDB" id="5325318at2759"/>
<dbReference type="Gene3D" id="3.30.9.10">
    <property type="entry name" value="D-Amino Acid Oxidase, subunit A, domain 2"/>
    <property type="match status" value="1"/>
</dbReference>
<dbReference type="InterPro" id="IPR038220">
    <property type="entry name" value="PHOX_C_sf"/>
</dbReference>
<keyword evidence="8" id="KW-0503">Monooxygenase</keyword>
<dbReference type="InterPro" id="IPR036188">
    <property type="entry name" value="FAD/NAD-bd_sf"/>
</dbReference>
<accession>A0A166UHT2</accession>
<evidence type="ECO:0000256" key="2">
    <source>
        <dbReference type="ARBA" id="ARBA00022630"/>
    </source>
</evidence>
<name>A0A166UHT2_9HYPO</name>
<organism evidence="8 9">
    <name type="scientific">Moelleriella libera RCEF 2490</name>
    <dbReference type="NCBI Taxonomy" id="1081109"/>
    <lineage>
        <taxon>Eukaryota</taxon>
        <taxon>Fungi</taxon>
        <taxon>Dikarya</taxon>
        <taxon>Ascomycota</taxon>
        <taxon>Pezizomycotina</taxon>
        <taxon>Sordariomycetes</taxon>
        <taxon>Hypocreomycetidae</taxon>
        <taxon>Hypocreales</taxon>
        <taxon>Clavicipitaceae</taxon>
        <taxon>Moelleriella</taxon>
    </lineage>
</organism>
<dbReference type="SUPFAM" id="SSF52833">
    <property type="entry name" value="Thioredoxin-like"/>
    <property type="match status" value="1"/>
</dbReference>
<dbReference type="InterPro" id="IPR036249">
    <property type="entry name" value="Thioredoxin-like_sf"/>
</dbReference>
<dbReference type="STRING" id="1081109.A0A166UHT2"/>
<proteinExistence type="inferred from homology"/>
<evidence type="ECO:0000256" key="5">
    <source>
        <dbReference type="SAM" id="MobiDB-lite"/>
    </source>
</evidence>
<dbReference type="Pfam" id="PF07976">
    <property type="entry name" value="Phe_hydrox_dim"/>
    <property type="match status" value="1"/>
</dbReference>
<keyword evidence="2" id="KW-0285">Flavoprotein</keyword>
<dbReference type="InterPro" id="IPR050641">
    <property type="entry name" value="RIFMO-like"/>
</dbReference>
<dbReference type="Proteomes" id="UP000078544">
    <property type="component" value="Unassembled WGS sequence"/>
</dbReference>
<keyword evidence="3" id="KW-0274">FAD</keyword>
<evidence type="ECO:0000313" key="9">
    <source>
        <dbReference type="Proteomes" id="UP000078544"/>
    </source>
</evidence>
<dbReference type="GO" id="GO:0071949">
    <property type="term" value="F:FAD binding"/>
    <property type="evidence" value="ECO:0007669"/>
    <property type="project" value="InterPro"/>
</dbReference>
<dbReference type="AlphaFoldDB" id="A0A166UHT2"/>
<dbReference type="SUPFAM" id="SSF54373">
    <property type="entry name" value="FAD-linked reductases, C-terminal domain"/>
    <property type="match status" value="1"/>
</dbReference>
<feature type="domain" description="FAD-binding" evidence="6">
    <location>
        <begin position="57"/>
        <end position="411"/>
    </location>
</feature>
<comment type="similarity">
    <text evidence="1">Belongs to the PheA/TfdB FAD monooxygenase family.</text>
</comment>
<sequence length="669" mass="75009">MAPGILSSPQSSAKLTSTDMEGENMVERRMEAVDEDSADITVADLSQLCSFPDSPTECHVCVVGAGPAGLMMGATLTRYGINVEVVDDRADQTPVGRADGLQPKTIETFRQLRLADTLLQRGVRVYDISFWRSTREKPLHRLGREIHYPPVIDVLDPYILLVHQGIVESLFIEDMSKRGKTVRRNTAFESYDTVTKTNQLQINCRTNVTRDKKTYLTQYLVGCDGAHSKVRKSIPDVAAIGMSQASIWGVLDGELMTDFPDIWSKTLVYSEEHGSILIIPRERNMTRFYIELKTWVSDDRRQLGQAFVMEQARKIMAPFRVDWKYIEWFGRYQVGQRVASRFSDAHTKVFLAGDASHTHSPKAAQGMNTSMHDAWNLSWKLNLDVRGLAKPVLLESYEEERRKIALDLVNFDYEHANQIAGGDAVALAKNFKANVRFISGIGAEYSPSAINRPEPDTPDMAFPSGDARPGCLLPPAKVTRYIDSNPVDVQLDIPMLGQFRIFLLMWDVQQAGPFLTTFCRALADHNNSFVSQLSAAASKSYAEQPRKGSVEDAYIRPDRYTAVSHLFTFALITTMPKSDMEISDLPAMLQDSRWTLYLDNVPDQDTRGSLCTDKWLGSLEPGQVAIVNVRPDGYVGSLGRWDSSVDDSGERAAAWLDEYYSGFLQLPRK</sequence>
<feature type="region of interest" description="Disordered" evidence="5">
    <location>
        <begin position="1"/>
        <end position="22"/>
    </location>
</feature>
<evidence type="ECO:0000256" key="3">
    <source>
        <dbReference type="ARBA" id="ARBA00022827"/>
    </source>
</evidence>
<evidence type="ECO:0000259" key="6">
    <source>
        <dbReference type="Pfam" id="PF01494"/>
    </source>
</evidence>
<dbReference type="SUPFAM" id="SSF51905">
    <property type="entry name" value="FAD/NAD(P)-binding domain"/>
    <property type="match status" value="1"/>
</dbReference>
<evidence type="ECO:0000256" key="1">
    <source>
        <dbReference type="ARBA" id="ARBA00007801"/>
    </source>
</evidence>
<dbReference type="PRINTS" id="PR00420">
    <property type="entry name" value="RNGMNOXGNASE"/>
</dbReference>
<evidence type="ECO:0000259" key="7">
    <source>
        <dbReference type="Pfam" id="PF07976"/>
    </source>
</evidence>
<dbReference type="PANTHER" id="PTHR43004:SF4">
    <property type="entry name" value="FAD-BINDING DOMAIN-CONTAINING PROTEIN"/>
    <property type="match status" value="1"/>
</dbReference>
<keyword evidence="4" id="KW-0560">Oxidoreductase</keyword>
<dbReference type="Gene3D" id="3.50.50.60">
    <property type="entry name" value="FAD/NAD(P)-binding domain"/>
    <property type="match status" value="1"/>
</dbReference>
<dbReference type="GO" id="GO:0016709">
    <property type="term" value="F:oxidoreductase activity, acting on paired donors, with incorporation or reduction of molecular oxygen, NAD(P)H as one donor, and incorporation of one atom of oxygen"/>
    <property type="evidence" value="ECO:0007669"/>
    <property type="project" value="UniProtKB-ARBA"/>
</dbReference>
<feature type="domain" description="Phenol hydroxylase-like C-terminal dimerisation" evidence="7">
    <location>
        <begin position="444"/>
        <end position="665"/>
    </location>
</feature>
<keyword evidence="9" id="KW-1185">Reference proteome</keyword>
<dbReference type="CDD" id="cd02979">
    <property type="entry name" value="PHOX_C"/>
    <property type="match status" value="1"/>
</dbReference>
<reference evidence="8 9" key="1">
    <citation type="journal article" date="2016" name="Genome Biol. Evol.">
        <title>Divergent and convergent evolution of fungal pathogenicity.</title>
        <authorList>
            <person name="Shang Y."/>
            <person name="Xiao G."/>
            <person name="Zheng P."/>
            <person name="Cen K."/>
            <person name="Zhan S."/>
            <person name="Wang C."/>
        </authorList>
    </citation>
    <scope>NUCLEOTIDE SEQUENCE [LARGE SCALE GENOMIC DNA]</scope>
    <source>
        <strain evidence="8 9">RCEF 2490</strain>
    </source>
</reference>
<dbReference type="InterPro" id="IPR012941">
    <property type="entry name" value="Phe_hydrox_C_dim_dom"/>
</dbReference>
<comment type="caution">
    <text evidence="8">The sequence shown here is derived from an EMBL/GenBank/DDBJ whole genome shotgun (WGS) entry which is preliminary data.</text>
</comment>
<evidence type="ECO:0000256" key="4">
    <source>
        <dbReference type="ARBA" id="ARBA00023002"/>
    </source>
</evidence>
<feature type="compositionally biased region" description="Polar residues" evidence="5">
    <location>
        <begin position="7"/>
        <end position="19"/>
    </location>
</feature>
<dbReference type="Pfam" id="PF01494">
    <property type="entry name" value="FAD_binding_3"/>
    <property type="match status" value="1"/>
</dbReference>
<dbReference type="InterPro" id="IPR002938">
    <property type="entry name" value="FAD-bd"/>
</dbReference>
<dbReference type="Gene3D" id="3.40.30.20">
    <property type="match status" value="1"/>
</dbReference>
<protein>
    <submittedName>
        <fullName evidence="8">Phenol 2-monooxygenase</fullName>
    </submittedName>
</protein>
<dbReference type="EMBL" id="AZGY01000001">
    <property type="protein sequence ID" value="OAA32553.1"/>
    <property type="molecule type" value="Genomic_DNA"/>
</dbReference>
<gene>
    <name evidence="8" type="ORF">AAL_00018</name>
</gene>
<dbReference type="PANTHER" id="PTHR43004">
    <property type="entry name" value="TRK SYSTEM POTASSIUM UPTAKE PROTEIN"/>
    <property type="match status" value="1"/>
</dbReference>
<evidence type="ECO:0000313" key="8">
    <source>
        <dbReference type="EMBL" id="OAA32553.1"/>
    </source>
</evidence>